<dbReference type="EMBL" id="KE145370">
    <property type="protein sequence ID" value="EPE26561.1"/>
    <property type="molecule type" value="Genomic_DNA"/>
</dbReference>
<dbReference type="AlphaFoldDB" id="S3D3B3"/>
<protein>
    <submittedName>
        <fullName evidence="1">Uncharacterized protein</fullName>
    </submittedName>
</protein>
<gene>
    <name evidence="1" type="ORF">GLAREA_02474</name>
</gene>
<accession>S3D3B3</accession>
<proteinExistence type="predicted"/>
<dbReference type="HOGENOM" id="CLU_2197244_0_0_1"/>
<keyword evidence="2" id="KW-1185">Reference proteome</keyword>
<dbReference type="Proteomes" id="UP000016922">
    <property type="component" value="Unassembled WGS sequence"/>
</dbReference>
<dbReference type="KEGG" id="glz:GLAREA_02474"/>
<name>S3D3B3_GLAL2</name>
<evidence type="ECO:0000313" key="2">
    <source>
        <dbReference type="Proteomes" id="UP000016922"/>
    </source>
</evidence>
<dbReference type="GeneID" id="19461531"/>
<dbReference type="RefSeq" id="XP_008085751.1">
    <property type="nucleotide sequence ID" value="XM_008087560.1"/>
</dbReference>
<organism evidence="1 2">
    <name type="scientific">Glarea lozoyensis (strain ATCC 20868 / MF5171)</name>
    <dbReference type="NCBI Taxonomy" id="1116229"/>
    <lineage>
        <taxon>Eukaryota</taxon>
        <taxon>Fungi</taxon>
        <taxon>Dikarya</taxon>
        <taxon>Ascomycota</taxon>
        <taxon>Pezizomycotina</taxon>
        <taxon>Leotiomycetes</taxon>
        <taxon>Helotiales</taxon>
        <taxon>Helotiaceae</taxon>
        <taxon>Glarea</taxon>
    </lineage>
</organism>
<reference evidence="1 2" key="1">
    <citation type="journal article" date="2013" name="BMC Genomics">
        <title>Genomics-driven discovery of the pneumocandin biosynthetic gene cluster in the fungus Glarea lozoyensis.</title>
        <authorList>
            <person name="Chen L."/>
            <person name="Yue Q."/>
            <person name="Zhang X."/>
            <person name="Xiang M."/>
            <person name="Wang C."/>
            <person name="Li S."/>
            <person name="Che Y."/>
            <person name="Ortiz-Lopez F.J."/>
            <person name="Bills G.F."/>
            <person name="Liu X."/>
            <person name="An Z."/>
        </authorList>
    </citation>
    <scope>NUCLEOTIDE SEQUENCE [LARGE SCALE GENOMIC DNA]</scope>
    <source>
        <strain evidence="2">ATCC 20868 / MF5171</strain>
    </source>
</reference>
<sequence>MTQPKPLAPPTGIPFSREMKMTLRYILRNHNVETSEDLGSCDWDEIVAHWERIRTHEREIVDIGRPYTRGDLEGEIERHRVYYLVERVMGVSEWWKKGEEGEVCGLGG</sequence>
<evidence type="ECO:0000313" key="1">
    <source>
        <dbReference type="EMBL" id="EPE26561.1"/>
    </source>
</evidence>